<organism evidence="11">
    <name type="scientific">Haptolina brevifila</name>
    <dbReference type="NCBI Taxonomy" id="156173"/>
    <lineage>
        <taxon>Eukaryota</taxon>
        <taxon>Haptista</taxon>
        <taxon>Haptophyta</taxon>
        <taxon>Prymnesiophyceae</taxon>
        <taxon>Prymnesiales</taxon>
        <taxon>Prymnesiaceae</taxon>
        <taxon>Haptolina</taxon>
    </lineage>
</organism>
<evidence type="ECO:0000256" key="7">
    <source>
        <dbReference type="ARBA" id="ARBA00023187"/>
    </source>
</evidence>
<evidence type="ECO:0000256" key="6">
    <source>
        <dbReference type="ARBA" id="ARBA00022840"/>
    </source>
</evidence>
<dbReference type="Gene3D" id="3.40.50.300">
    <property type="entry name" value="P-loop containing nucleotide triphosphate hydrolases"/>
    <property type="match status" value="2"/>
</dbReference>
<keyword evidence="6" id="KW-0067">ATP-binding</keyword>
<name>A0A7S2CC59_9EUKA</name>
<evidence type="ECO:0000256" key="2">
    <source>
        <dbReference type="ARBA" id="ARBA00022664"/>
    </source>
</evidence>
<dbReference type="PROSITE" id="PS00690">
    <property type="entry name" value="DEAH_ATP_HELICASE"/>
    <property type="match status" value="1"/>
</dbReference>
<evidence type="ECO:0000256" key="8">
    <source>
        <dbReference type="ARBA" id="ARBA00047984"/>
    </source>
</evidence>
<dbReference type="EC" id="3.6.4.13" evidence="1"/>
<dbReference type="InterPro" id="IPR002464">
    <property type="entry name" value="DNA/RNA_helicase_DEAH_CS"/>
</dbReference>
<dbReference type="SMART" id="SM00847">
    <property type="entry name" value="HA2"/>
    <property type="match status" value="1"/>
</dbReference>
<dbReference type="SMART" id="SM00490">
    <property type="entry name" value="HELICc"/>
    <property type="match status" value="1"/>
</dbReference>
<dbReference type="SUPFAM" id="SSF52540">
    <property type="entry name" value="P-loop containing nucleoside triphosphate hydrolases"/>
    <property type="match status" value="1"/>
</dbReference>
<evidence type="ECO:0000256" key="4">
    <source>
        <dbReference type="ARBA" id="ARBA00022801"/>
    </source>
</evidence>
<dbReference type="Pfam" id="PF07717">
    <property type="entry name" value="OB_NTP_bind"/>
    <property type="match status" value="1"/>
</dbReference>
<keyword evidence="7" id="KW-0508">mRNA splicing</keyword>
<sequence length="706" mass="79823">MPEPGERHIAQELRGLGYTQEAAPEWKQQTMGKAVSFGFPGRNKSMAEQRASLPVYALKQELINAVTDNQILVVIGETGSGKTTQMTQYMAEAGFTSRGIIGCTQPRRVAAMSVAKRVAEEFGCRLGQEVGYSIRFEDCTSPETVIKYMTDGMLLRECLVDTELTRYSLIMLDEAHERTIHTDVLFGLLKGLLKRRKDLKLICTSATLDAEKYSTYFLECPIFTIPGRTFPVEILYTKAPETDYLDASLITVMQIHLSEPPGDVLVFLTGQEEIDTACQILYERMKSLGPNLPELIILPVYSALPSEMQTKIFEPAPPGARKVVIGTNIAEASLTIDGIYYVVDPGFVKQNVYNAKLGMDSLVVTPISQASARQRAGRAGRTGPGKCYRLFTEAAYRNEMLPTSIPEIQRTNLGNTVLQMKAMGVNDLLHFDFMDAPPVQTLVAAMESLFALNALDEEGLLTLLGRRMAEFPMEPPLSKILIQSVELGCSDEILTVTAMLSVQNIWYRPKEKQAQADQKRSKFFQSEGDHITNLAVYQAWAASKFSNPWCFENFIQARTMRRAQDVRKQLLAIMDRYKLELTSCGKNFTKVRKAITSGFFMHAAKKDPQEGYKTMDEGQVVYIHPSSALFNRNPEWLIYHELLLTTKEYMREVIAIEPKWLIELAPRFFQHSNPKMLSKRKRQEKIEPLYDRFNDPNAWRLSKRRG</sequence>
<dbReference type="FunFam" id="3.40.50.300:FF:000191">
    <property type="entry name" value="Pre-mRNA-splicing factor ATP-dependent RNA helicase"/>
    <property type="match status" value="1"/>
</dbReference>
<dbReference type="FunFam" id="1.20.120.1080:FF:000001">
    <property type="entry name" value="Pre-mRNA-splicing factor ATP-dependent RNA helicase"/>
    <property type="match status" value="1"/>
</dbReference>
<dbReference type="Pfam" id="PF00271">
    <property type="entry name" value="Helicase_C"/>
    <property type="match status" value="1"/>
</dbReference>
<dbReference type="EMBL" id="HBGU01014559">
    <property type="protein sequence ID" value="CAD9421740.1"/>
    <property type="molecule type" value="Transcribed_RNA"/>
</dbReference>
<keyword evidence="4" id="KW-0378">Hydrolase</keyword>
<dbReference type="FunFam" id="3.40.50.300:FF:000101">
    <property type="entry name" value="Pre-mRNA-splicing factor ATP-dependent RNA helicase"/>
    <property type="match status" value="1"/>
</dbReference>
<evidence type="ECO:0000256" key="3">
    <source>
        <dbReference type="ARBA" id="ARBA00022741"/>
    </source>
</evidence>
<dbReference type="GO" id="GO:0016787">
    <property type="term" value="F:hydrolase activity"/>
    <property type="evidence" value="ECO:0007669"/>
    <property type="project" value="UniProtKB-KW"/>
</dbReference>
<dbReference type="PANTHER" id="PTHR18934:SF85">
    <property type="entry name" value="ATP-DEPENDENT RNA HELICASE DHX8"/>
    <property type="match status" value="1"/>
</dbReference>
<dbReference type="GO" id="GO:0005524">
    <property type="term" value="F:ATP binding"/>
    <property type="evidence" value="ECO:0007669"/>
    <property type="project" value="UniProtKB-KW"/>
</dbReference>
<proteinExistence type="predicted"/>
<dbReference type="InterPro" id="IPR001650">
    <property type="entry name" value="Helicase_C-like"/>
</dbReference>
<keyword evidence="2" id="KW-0507">mRNA processing</keyword>
<dbReference type="GO" id="GO:0003723">
    <property type="term" value="F:RNA binding"/>
    <property type="evidence" value="ECO:0007669"/>
    <property type="project" value="TreeGrafter"/>
</dbReference>
<reference evidence="11" key="1">
    <citation type="submission" date="2021-01" db="EMBL/GenBank/DDBJ databases">
        <authorList>
            <person name="Corre E."/>
            <person name="Pelletier E."/>
            <person name="Niang G."/>
            <person name="Scheremetjew M."/>
            <person name="Finn R."/>
            <person name="Kale V."/>
            <person name="Holt S."/>
            <person name="Cochrane G."/>
            <person name="Meng A."/>
            <person name="Brown T."/>
            <person name="Cohen L."/>
        </authorList>
    </citation>
    <scope>NUCLEOTIDE SEQUENCE</scope>
    <source>
        <strain evidence="11">UTEX LB 985</strain>
    </source>
</reference>
<dbReference type="InterPro" id="IPR007502">
    <property type="entry name" value="Helicase-assoc_dom"/>
</dbReference>
<dbReference type="PROSITE" id="PS51192">
    <property type="entry name" value="HELICASE_ATP_BIND_1"/>
    <property type="match status" value="1"/>
</dbReference>
<feature type="domain" description="Helicase ATP-binding" evidence="9">
    <location>
        <begin position="63"/>
        <end position="226"/>
    </location>
</feature>
<feature type="domain" description="Helicase C-terminal" evidence="10">
    <location>
        <begin position="244"/>
        <end position="424"/>
    </location>
</feature>
<dbReference type="Pfam" id="PF04408">
    <property type="entry name" value="WHD_HA2"/>
    <property type="match status" value="1"/>
</dbReference>
<protein>
    <recommendedName>
        <fullName evidence="1">RNA helicase</fullName>
        <ecNumber evidence="1">3.6.4.13</ecNumber>
    </recommendedName>
</protein>
<dbReference type="GO" id="GO:0000390">
    <property type="term" value="P:spliceosomal complex disassembly"/>
    <property type="evidence" value="ECO:0007669"/>
    <property type="project" value="TreeGrafter"/>
</dbReference>
<dbReference type="InterPro" id="IPR011709">
    <property type="entry name" value="DEAD-box_helicase_OB_fold"/>
</dbReference>
<dbReference type="PANTHER" id="PTHR18934">
    <property type="entry name" value="ATP-DEPENDENT RNA HELICASE"/>
    <property type="match status" value="1"/>
</dbReference>
<comment type="catalytic activity">
    <reaction evidence="8">
        <text>ATP + H2O = ADP + phosphate + H(+)</text>
        <dbReference type="Rhea" id="RHEA:13065"/>
        <dbReference type="ChEBI" id="CHEBI:15377"/>
        <dbReference type="ChEBI" id="CHEBI:15378"/>
        <dbReference type="ChEBI" id="CHEBI:30616"/>
        <dbReference type="ChEBI" id="CHEBI:43474"/>
        <dbReference type="ChEBI" id="CHEBI:456216"/>
        <dbReference type="EC" id="3.6.4.13"/>
    </reaction>
</comment>
<dbReference type="Gene3D" id="1.20.120.1080">
    <property type="match status" value="1"/>
</dbReference>
<dbReference type="Pfam" id="PF21010">
    <property type="entry name" value="HA2_C"/>
    <property type="match status" value="1"/>
</dbReference>
<dbReference type="SMART" id="SM00487">
    <property type="entry name" value="DEXDc"/>
    <property type="match status" value="1"/>
</dbReference>
<dbReference type="PROSITE" id="PS51194">
    <property type="entry name" value="HELICASE_CTER"/>
    <property type="match status" value="1"/>
</dbReference>
<keyword evidence="3" id="KW-0547">Nucleotide-binding</keyword>
<dbReference type="InterPro" id="IPR014001">
    <property type="entry name" value="Helicase_ATP-bd"/>
</dbReference>
<evidence type="ECO:0000259" key="10">
    <source>
        <dbReference type="PROSITE" id="PS51194"/>
    </source>
</evidence>
<dbReference type="CDD" id="cd18791">
    <property type="entry name" value="SF2_C_RHA"/>
    <property type="match status" value="1"/>
</dbReference>
<gene>
    <name evidence="11" type="ORF">CBRE1094_LOCUS7837</name>
</gene>
<accession>A0A7S2CC59</accession>
<dbReference type="InterPro" id="IPR027417">
    <property type="entry name" value="P-loop_NTPase"/>
</dbReference>
<keyword evidence="5" id="KW-0347">Helicase</keyword>
<dbReference type="Pfam" id="PF00270">
    <property type="entry name" value="DEAD"/>
    <property type="match status" value="1"/>
</dbReference>
<evidence type="ECO:0000256" key="5">
    <source>
        <dbReference type="ARBA" id="ARBA00022806"/>
    </source>
</evidence>
<dbReference type="InterPro" id="IPR011545">
    <property type="entry name" value="DEAD/DEAH_box_helicase_dom"/>
</dbReference>
<dbReference type="GO" id="GO:0003724">
    <property type="term" value="F:RNA helicase activity"/>
    <property type="evidence" value="ECO:0007669"/>
    <property type="project" value="UniProtKB-EC"/>
</dbReference>
<evidence type="ECO:0000259" key="9">
    <source>
        <dbReference type="PROSITE" id="PS51192"/>
    </source>
</evidence>
<evidence type="ECO:0000256" key="1">
    <source>
        <dbReference type="ARBA" id="ARBA00012552"/>
    </source>
</evidence>
<dbReference type="AlphaFoldDB" id="A0A7S2CC59"/>
<dbReference type="InterPro" id="IPR048333">
    <property type="entry name" value="HA2_WH"/>
</dbReference>
<evidence type="ECO:0000313" key="11">
    <source>
        <dbReference type="EMBL" id="CAD9421740.1"/>
    </source>
</evidence>
<dbReference type="GO" id="GO:0071013">
    <property type="term" value="C:catalytic step 2 spliceosome"/>
    <property type="evidence" value="ECO:0007669"/>
    <property type="project" value="TreeGrafter"/>
</dbReference>